<reference evidence="2" key="1">
    <citation type="submission" date="2016-06" db="EMBL/GenBank/DDBJ databases">
        <authorList>
            <person name="de Vries S.P.W."/>
            <person name="Hadjirin N.F."/>
            <person name="Lay E.M."/>
            <person name="Zadoks R.N."/>
            <person name="Peacock S.J."/>
            <person name="Parkhill J."/>
            <person name="Grant A.J."/>
            <person name="Mcdougall S."/>
            <person name="Holmes M.A."/>
        </authorList>
    </citation>
    <scope>NUCLEOTIDE SEQUENCE [LARGE SCALE GENOMIC DNA]</scope>
    <source>
        <strain evidence="2">NZ1587</strain>
    </source>
</reference>
<protein>
    <submittedName>
        <fullName evidence="1">Uncharacterized protein</fullName>
    </submittedName>
</protein>
<sequence length="129" mass="15260">MKELITTIDNIIPDLNELDDYVSTISESYYIFHNKKYIFSELINSVGYIRNQITIDEFSYHNDDEIKSHLNNIDMYLKDINAILLFVQKLSKLEKEEQYLCNALKDFQLLWREITNLLLDCAINPITGF</sequence>
<dbReference type="EMBL" id="LZDD01000002">
    <property type="protein sequence ID" value="OJF71713.1"/>
    <property type="molecule type" value="Genomic_DNA"/>
</dbReference>
<name>A0A1L8MLT4_9STRE</name>
<keyword evidence="2" id="KW-1185">Reference proteome</keyword>
<comment type="caution">
    <text evidence="1">The sequence shown here is derived from an EMBL/GenBank/DDBJ whole genome shotgun (WGS) entry which is preliminary data.</text>
</comment>
<organism evidence="1 2">
    <name type="scientific">Streptococcus bovimastitidis</name>
    <dbReference type="NCBI Taxonomy" id="1856638"/>
    <lineage>
        <taxon>Bacteria</taxon>
        <taxon>Bacillati</taxon>
        <taxon>Bacillota</taxon>
        <taxon>Bacilli</taxon>
        <taxon>Lactobacillales</taxon>
        <taxon>Streptococcaceae</taxon>
        <taxon>Streptococcus</taxon>
    </lineage>
</organism>
<evidence type="ECO:0000313" key="1">
    <source>
        <dbReference type="EMBL" id="OJF71713.1"/>
    </source>
</evidence>
<accession>A0A1L8MLT4</accession>
<dbReference type="Proteomes" id="UP000182015">
    <property type="component" value="Unassembled WGS sequence"/>
</dbReference>
<proteinExistence type="predicted"/>
<dbReference type="AlphaFoldDB" id="A0A1L8MLT4"/>
<gene>
    <name evidence="1" type="ORF">A9Q68_06920</name>
</gene>
<dbReference type="RefSeq" id="WP_071793967.1">
    <property type="nucleotide sequence ID" value="NZ_LZDD01000002.1"/>
</dbReference>
<evidence type="ECO:0000313" key="2">
    <source>
        <dbReference type="Proteomes" id="UP000182015"/>
    </source>
</evidence>